<keyword evidence="6" id="KW-0812">Transmembrane</keyword>
<comment type="caution">
    <text evidence="5">Lacks conserved residue(s) required for the propagation of feature annotation.</text>
</comment>
<evidence type="ECO:0000256" key="7">
    <source>
        <dbReference type="SAM" id="SignalP"/>
    </source>
</evidence>
<keyword evidence="3" id="KW-0378">Hydrolase</keyword>
<dbReference type="GO" id="GO:0004252">
    <property type="term" value="F:serine-type endopeptidase activity"/>
    <property type="evidence" value="ECO:0007669"/>
    <property type="project" value="InterPro"/>
</dbReference>
<evidence type="ECO:0000313" key="10">
    <source>
        <dbReference type="Proteomes" id="UP000662939"/>
    </source>
</evidence>
<dbReference type="InterPro" id="IPR036852">
    <property type="entry name" value="Peptidase_S8/S53_dom_sf"/>
</dbReference>
<evidence type="ECO:0000256" key="2">
    <source>
        <dbReference type="ARBA" id="ARBA00022670"/>
    </source>
</evidence>
<dbReference type="PANTHER" id="PTHR43806">
    <property type="entry name" value="PEPTIDASE S8"/>
    <property type="match status" value="1"/>
</dbReference>
<dbReference type="SUPFAM" id="SSF52743">
    <property type="entry name" value="Subtilisin-like"/>
    <property type="match status" value="1"/>
</dbReference>
<feature type="chain" id="PRO_5034349780" evidence="7">
    <location>
        <begin position="32"/>
        <end position="444"/>
    </location>
</feature>
<organism evidence="9 10">
    <name type="scientific">Natronoglycomyces albus</name>
    <dbReference type="NCBI Taxonomy" id="2811108"/>
    <lineage>
        <taxon>Bacteria</taxon>
        <taxon>Bacillati</taxon>
        <taxon>Actinomycetota</taxon>
        <taxon>Actinomycetes</taxon>
        <taxon>Glycomycetales</taxon>
        <taxon>Glycomycetaceae</taxon>
        <taxon>Natronoglycomyces</taxon>
    </lineage>
</organism>
<dbReference type="Proteomes" id="UP000662939">
    <property type="component" value="Chromosome"/>
</dbReference>
<accession>A0A895XHP6</accession>
<dbReference type="KEGG" id="nav:JQS30_14015"/>
<keyword evidence="4" id="KW-0720">Serine protease</keyword>
<dbReference type="EMBL" id="CP070496">
    <property type="protein sequence ID" value="QSB04864.1"/>
    <property type="molecule type" value="Genomic_DNA"/>
</dbReference>
<evidence type="ECO:0000259" key="8">
    <source>
        <dbReference type="Pfam" id="PF00082"/>
    </source>
</evidence>
<feature type="signal peptide" evidence="7">
    <location>
        <begin position="1"/>
        <end position="31"/>
    </location>
</feature>
<dbReference type="AlphaFoldDB" id="A0A895XHP6"/>
<dbReference type="InterPro" id="IPR023827">
    <property type="entry name" value="Peptidase_S8_Asp-AS"/>
</dbReference>
<dbReference type="PROSITE" id="PS00136">
    <property type="entry name" value="SUBTILASE_ASP"/>
    <property type="match status" value="1"/>
</dbReference>
<evidence type="ECO:0000313" key="9">
    <source>
        <dbReference type="EMBL" id="QSB04864.1"/>
    </source>
</evidence>
<dbReference type="InterPro" id="IPR050131">
    <property type="entry name" value="Peptidase_S8_subtilisin-like"/>
</dbReference>
<protein>
    <submittedName>
        <fullName evidence="9">S8 family serine peptidase</fullName>
    </submittedName>
</protein>
<dbReference type="GO" id="GO:0006508">
    <property type="term" value="P:proteolysis"/>
    <property type="evidence" value="ECO:0007669"/>
    <property type="project" value="UniProtKB-KW"/>
</dbReference>
<gene>
    <name evidence="9" type="ORF">JQS30_14015</name>
</gene>
<evidence type="ECO:0000256" key="1">
    <source>
        <dbReference type="ARBA" id="ARBA00011073"/>
    </source>
</evidence>
<sequence>MSSRKPKFARLALVVALAAGLTVALPQPAQAANCRNNAATGVSAESIPAEIPWNQALLGADRAWPHVNGSTVTVALLDTGVDASHPQLADRIEDGANYVTDDSLGLRGGGNEPGNFDCEGTGTSNAGIIAARTSDLSAVSGIAGNKARVLPLRVDTIRGDADGDVSDLRPDDFSPDDFAAALRFAAAQGAEVISVSMQYRGDYPAIENAINEVLGQDIVVIAAAGDAGNEWEFTYPAAYDGVVAVGAVDRGMVRDPQSSTGHWIDLMAPGSDLVALHRAQTWRANHEGSAAAAAHVAAAAALLRSQNSDWSAQEVTEQLFKTAAGAPGGRYSPQYGHGIVDPYRAVTNQVHPERDRIELPQMEHPVPHPDEVARGQFLSRTGAIAVAATTSMIMGGVALMVAVAAIKRANRRRWAAQRHRPKLKEVQDNPATARLFDNLWKDPG</sequence>
<dbReference type="PANTHER" id="PTHR43806:SF11">
    <property type="entry name" value="CEREVISIN-RELATED"/>
    <property type="match status" value="1"/>
</dbReference>
<name>A0A895XHP6_9ACTN</name>
<feature type="domain" description="Peptidase S8/S53" evidence="8">
    <location>
        <begin position="69"/>
        <end position="338"/>
    </location>
</feature>
<comment type="similarity">
    <text evidence="1 5">Belongs to the peptidase S8 family.</text>
</comment>
<keyword evidence="7" id="KW-0732">Signal</keyword>
<dbReference type="InterPro" id="IPR000209">
    <property type="entry name" value="Peptidase_S8/S53_dom"/>
</dbReference>
<keyword evidence="10" id="KW-1185">Reference proteome</keyword>
<evidence type="ECO:0000256" key="6">
    <source>
        <dbReference type="SAM" id="Phobius"/>
    </source>
</evidence>
<dbReference type="InterPro" id="IPR015500">
    <property type="entry name" value="Peptidase_S8_subtilisin-rel"/>
</dbReference>
<keyword evidence="6" id="KW-1133">Transmembrane helix</keyword>
<feature type="transmembrane region" description="Helical" evidence="6">
    <location>
        <begin position="383"/>
        <end position="406"/>
    </location>
</feature>
<keyword evidence="6" id="KW-0472">Membrane</keyword>
<dbReference type="PRINTS" id="PR00723">
    <property type="entry name" value="SUBTILISIN"/>
</dbReference>
<evidence type="ECO:0000256" key="5">
    <source>
        <dbReference type="PROSITE-ProRule" id="PRU01240"/>
    </source>
</evidence>
<dbReference type="RefSeq" id="WP_213170863.1">
    <property type="nucleotide sequence ID" value="NZ_CP070496.1"/>
</dbReference>
<dbReference type="PROSITE" id="PS51892">
    <property type="entry name" value="SUBTILASE"/>
    <property type="match status" value="1"/>
</dbReference>
<proteinExistence type="inferred from homology"/>
<keyword evidence="2" id="KW-0645">Protease</keyword>
<dbReference type="Gene3D" id="3.40.50.200">
    <property type="entry name" value="Peptidase S8/S53 domain"/>
    <property type="match status" value="1"/>
</dbReference>
<evidence type="ECO:0000256" key="3">
    <source>
        <dbReference type="ARBA" id="ARBA00022801"/>
    </source>
</evidence>
<evidence type="ECO:0000256" key="4">
    <source>
        <dbReference type="ARBA" id="ARBA00022825"/>
    </source>
</evidence>
<dbReference type="Pfam" id="PF00082">
    <property type="entry name" value="Peptidase_S8"/>
    <property type="match status" value="1"/>
</dbReference>
<reference evidence="9" key="1">
    <citation type="submission" date="2021-02" db="EMBL/GenBank/DDBJ databases">
        <title>Natronoglycomyces albus gen. nov., sp. nov, a haloalkaliphilic actinobacterium from a soda solonchak soil.</title>
        <authorList>
            <person name="Sorokin D.Y."/>
            <person name="Khijniak T.V."/>
            <person name="Zakharycheva A.P."/>
            <person name="Boueva O.V."/>
            <person name="Ariskina E.V."/>
            <person name="Hahnke R.L."/>
            <person name="Bunk B."/>
            <person name="Sproer C."/>
            <person name="Schumann P."/>
            <person name="Evtushenko L.I."/>
            <person name="Kublanov I.V."/>
        </authorList>
    </citation>
    <scope>NUCLEOTIDE SEQUENCE</scope>
    <source>
        <strain evidence="9">DSM 106290</strain>
    </source>
</reference>